<dbReference type="NCBIfam" id="NF033832">
    <property type="entry name" value="sce7726_fam"/>
    <property type="match status" value="1"/>
</dbReference>
<protein>
    <submittedName>
        <fullName evidence="1">Sce7726 family protein</fullName>
    </submittedName>
</protein>
<dbReference type="AlphaFoldDB" id="A0A6G1TXR2"/>
<dbReference type="InterPro" id="IPR047729">
    <property type="entry name" value="Sce7726-like"/>
</dbReference>
<dbReference type="EMBL" id="VZCB01000027">
    <property type="protein sequence ID" value="MQN79967.1"/>
    <property type="molecule type" value="Genomic_DNA"/>
</dbReference>
<proteinExistence type="predicted"/>
<name>A0A6G1TXR2_9BACT</name>
<reference evidence="1 2" key="1">
    <citation type="submission" date="2019-09" db="EMBL/GenBank/DDBJ databases">
        <title>Distinct polysaccharide growth profiles of human intestinal Prevotella copri isolates.</title>
        <authorList>
            <person name="Fehlner-Peach H."/>
            <person name="Magnabosco C."/>
            <person name="Raghavan V."/>
            <person name="Scher J.U."/>
            <person name="Tett A."/>
            <person name="Cox L.M."/>
            <person name="Gottsegen C."/>
            <person name="Watters A."/>
            <person name="Wiltshire- Gordon J.D."/>
            <person name="Segata N."/>
            <person name="Bonneau R."/>
            <person name="Littman D.R."/>
        </authorList>
    </citation>
    <scope>NUCLEOTIDE SEQUENCE [LARGE SCALE GENOMIC DNA]</scope>
    <source>
        <strain evidence="2">iA622</strain>
    </source>
</reference>
<dbReference type="OrthoDB" id="128875at2"/>
<sequence>MRKKTAEHLKCRIIDFLLQIYPNIIIGNEIMFGSSRNSADLLAIIDNQIIAIEIKSKDDNLKRLPYQIEEYLKVYDKIIVFCSQDKIDETKRIIDGKPVGLYCISEDTIKKQERPRTNFHATKDEMLASMPISYLKKAFNVNWRMNSDDARCLLSKKSKKQIHEHLLKFYIKKIEPSFSLYMKDKGVISCVDDLPILSREGTF</sequence>
<gene>
    <name evidence="1" type="ORF">F7D73_03120</name>
</gene>
<organism evidence="1 2">
    <name type="scientific">Segatella copri</name>
    <dbReference type="NCBI Taxonomy" id="165179"/>
    <lineage>
        <taxon>Bacteria</taxon>
        <taxon>Pseudomonadati</taxon>
        <taxon>Bacteroidota</taxon>
        <taxon>Bacteroidia</taxon>
        <taxon>Bacteroidales</taxon>
        <taxon>Prevotellaceae</taxon>
        <taxon>Segatella</taxon>
    </lineage>
</organism>
<evidence type="ECO:0000313" key="1">
    <source>
        <dbReference type="EMBL" id="MQN79967.1"/>
    </source>
</evidence>
<dbReference type="RefSeq" id="WP_153122247.1">
    <property type="nucleotide sequence ID" value="NZ_VZCB01000027.1"/>
</dbReference>
<dbReference type="Proteomes" id="UP000480425">
    <property type="component" value="Unassembled WGS sequence"/>
</dbReference>
<evidence type="ECO:0000313" key="2">
    <source>
        <dbReference type="Proteomes" id="UP000480425"/>
    </source>
</evidence>
<accession>A0A6G1TXR2</accession>
<comment type="caution">
    <text evidence="1">The sequence shown here is derived from an EMBL/GenBank/DDBJ whole genome shotgun (WGS) entry which is preliminary data.</text>
</comment>